<evidence type="ECO:0000256" key="3">
    <source>
        <dbReference type="ARBA" id="ARBA00023004"/>
    </source>
</evidence>
<dbReference type="InterPro" id="IPR036922">
    <property type="entry name" value="Rieske_2Fe-2S_sf"/>
</dbReference>
<dbReference type="InterPro" id="IPR001041">
    <property type="entry name" value="2Fe-2S_ferredoxin-type"/>
</dbReference>
<organism evidence="8 9">
    <name type="scientific">Rhizobium meliloti</name>
    <name type="common">Ensifer meliloti</name>
    <name type="synonym">Sinorhizobium meliloti</name>
    <dbReference type="NCBI Taxonomy" id="382"/>
    <lineage>
        <taxon>Bacteria</taxon>
        <taxon>Pseudomonadati</taxon>
        <taxon>Pseudomonadota</taxon>
        <taxon>Alphaproteobacteria</taxon>
        <taxon>Hyphomicrobiales</taxon>
        <taxon>Rhizobiaceae</taxon>
        <taxon>Sinorhizobium/Ensifer group</taxon>
        <taxon>Sinorhizobium</taxon>
    </lineage>
</organism>
<comment type="caution">
    <text evidence="8">The sequence shown here is derived from an EMBL/GenBank/DDBJ whole genome shotgun (WGS) entry which is preliminary data.</text>
</comment>
<dbReference type="PANTHER" id="PTHR30212">
    <property type="entry name" value="PROTEIN YIIM"/>
    <property type="match status" value="1"/>
</dbReference>
<feature type="domain" description="Rieske" evidence="6">
    <location>
        <begin position="9"/>
        <end position="114"/>
    </location>
</feature>
<feature type="domain" description="2Fe-2S ferredoxin-type" evidence="5">
    <location>
        <begin position="503"/>
        <end position="588"/>
    </location>
</feature>
<accession>A0A2J0YYC8</accession>
<dbReference type="Gene3D" id="2.102.10.10">
    <property type="entry name" value="Rieske [2Fe-2S] iron-sulphur domain"/>
    <property type="match status" value="1"/>
</dbReference>
<dbReference type="PROSITE" id="PS51085">
    <property type="entry name" value="2FE2S_FER_2"/>
    <property type="match status" value="1"/>
</dbReference>
<dbReference type="PROSITE" id="PS51296">
    <property type="entry name" value="RIESKE"/>
    <property type="match status" value="1"/>
</dbReference>
<evidence type="ECO:0000313" key="9">
    <source>
        <dbReference type="Proteomes" id="UP000231987"/>
    </source>
</evidence>
<dbReference type="PANTHER" id="PTHR30212:SF2">
    <property type="entry name" value="PROTEIN YIIM"/>
    <property type="match status" value="1"/>
</dbReference>
<dbReference type="PROSITE" id="PS00197">
    <property type="entry name" value="2FE2S_FER_1"/>
    <property type="match status" value="1"/>
</dbReference>
<dbReference type="InterPro" id="IPR006058">
    <property type="entry name" value="2Fe2S_fd_BS"/>
</dbReference>
<dbReference type="InterPro" id="IPR017941">
    <property type="entry name" value="Rieske_2Fe-2S"/>
</dbReference>
<sequence length="588" mass="64266">MLDTVKTRWHPVAASYDLPFRHVFHAQLLGREFAVWRADDGYVNIWENRCLHRGVRLSIGINDGRELKCQYHGWRYSNRTAGCTYIPAHPADAPARTITNRTFAGVERYGLVWSAEEPQGDVPDVAGLAEGDLLTLRGIPVNAPADVVVAALTGYRFQPNGCLEGTAADMSLKASDGFSVALTAREDGTETLAVFFVQPVDSNRSVIRGVLDGSPRGAERIAVLRHHNERLSKLREIVEREAAAAPQPAPLEPVIERVSPELAEMPELTAHGRKATVRVTVARKWMAAEGIAAFELRPVKGLLPTFQPGAHIDVHLPNGLIRQYSITNGPGESDSYVIGVKLERDSKGGSLCMHETLREGDVLAISEPRNNFPLRRDAEKTIFVAGGIGVTPLIAMAQALKNQNLDFAFHYFAQNQEQLAFPEKTALLGEAMKPHLGLRPDATAAELEGILSGYRPGLHLYLCGPGPMLEAARRIAADRGWPETAVHFEYFKNTNTIDDSSSFEVALARSCVTLKVPAGRTILEVMREAGIDMPSSCEQGACGTCLATVIEGEPDHQDVYLNDAERRSGTKIMTCVSRAKSARLVLDL</sequence>
<keyword evidence="1" id="KW-0001">2Fe-2S</keyword>
<dbReference type="AlphaFoldDB" id="A0A2J0YYC8"/>
<evidence type="ECO:0000313" key="8">
    <source>
        <dbReference type="EMBL" id="PJR13285.1"/>
    </source>
</evidence>
<dbReference type="InterPro" id="IPR017927">
    <property type="entry name" value="FAD-bd_FR_type"/>
</dbReference>
<dbReference type="Proteomes" id="UP000231987">
    <property type="component" value="Unassembled WGS sequence"/>
</dbReference>
<dbReference type="PRINTS" id="PR00409">
    <property type="entry name" value="PHDIOXRDTASE"/>
</dbReference>
<evidence type="ECO:0000259" key="7">
    <source>
        <dbReference type="PROSITE" id="PS51384"/>
    </source>
</evidence>
<dbReference type="Gene3D" id="3.10.20.30">
    <property type="match status" value="1"/>
</dbReference>
<dbReference type="InterPro" id="IPR039261">
    <property type="entry name" value="FNR_nucleotide-bd"/>
</dbReference>
<proteinExistence type="predicted"/>
<keyword evidence="2" id="KW-0479">Metal-binding</keyword>
<keyword evidence="4" id="KW-0411">Iron-sulfur</keyword>
<dbReference type="Gene3D" id="3.40.50.80">
    <property type="entry name" value="Nucleotide-binding domain of ferredoxin-NADP reductase (FNR) module"/>
    <property type="match status" value="1"/>
</dbReference>
<gene>
    <name evidence="8" type="ORF">CEJ86_21230</name>
</gene>
<reference evidence="8 9" key="1">
    <citation type="submission" date="2017-06" db="EMBL/GenBank/DDBJ databases">
        <title>Ensifer strains isolated from leguminous trees and herbs display diverse denitrification phenotypes with some acting as strong N2O sinks.</title>
        <authorList>
            <person name="Woliy K."/>
            <person name="Mania D."/>
            <person name="Bakken L.R."/>
            <person name="Frostegard A."/>
        </authorList>
    </citation>
    <scope>NUCLEOTIDE SEQUENCE [LARGE SCALE GENOMIC DNA]</scope>
    <source>
        <strain evidence="8 9">AC50a</strain>
    </source>
</reference>
<evidence type="ECO:0000256" key="4">
    <source>
        <dbReference type="ARBA" id="ARBA00023014"/>
    </source>
</evidence>
<evidence type="ECO:0000256" key="2">
    <source>
        <dbReference type="ARBA" id="ARBA00022723"/>
    </source>
</evidence>
<evidence type="ECO:0000259" key="6">
    <source>
        <dbReference type="PROSITE" id="PS51296"/>
    </source>
</evidence>
<dbReference type="PROSITE" id="PS51384">
    <property type="entry name" value="FAD_FR"/>
    <property type="match status" value="1"/>
</dbReference>
<dbReference type="InterPro" id="IPR012675">
    <property type="entry name" value="Beta-grasp_dom_sf"/>
</dbReference>
<protein>
    <submittedName>
        <fullName evidence="8">Oxidoreductase</fullName>
    </submittedName>
</protein>
<dbReference type="InterPro" id="IPR036010">
    <property type="entry name" value="2Fe-2S_ferredoxin-like_sf"/>
</dbReference>
<dbReference type="SUPFAM" id="SSF50022">
    <property type="entry name" value="ISP domain"/>
    <property type="match status" value="1"/>
</dbReference>
<evidence type="ECO:0000256" key="1">
    <source>
        <dbReference type="ARBA" id="ARBA00022714"/>
    </source>
</evidence>
<dbReference type="InterPro" id="IPR052353">
    <property type="entry name" value="Benzoxazolinone_Detox_Enz"/>
</dbReference>
<dbReference type="CDD" id="cd00207">
    <property type="entry name" value="fer2"/>
    <property type="match status" value="1"/>
</dbReference>
<feature type="domain" description="FAD-binding FR-type" evidence="7">
    <location>
        <begin position="272"/>
        <end position="375"/>
    </location>
</feature>
<evidence type="ECO:0000259" key="5">
    <source>
        <dbReference type="PROSITE" id="PS51085"/>
    </source>
</evidence>
<dbReference type="InterPro" id="IPR017938">
    <property type="entry name" value="Riboflavin_synthase-like_b-brl"/>
</dbReference>
<dbReference type="RefSeq" id="WP_100673272.1">
    <property type="nucleotide sequence ID" value="NZ_NJGD01000010.1"/>
</dbReference>
<dbReference type="SUPFAM" id="SSF54292">
    <property type="entry name" value="2Fe-2S ferredoxin-like"/>
    <property type="match status" value="1"/>
</dbReference>
<dbReference type="GO" id="GO:0016491">
    <property type="term" value="F:oxidoreductase activity"/>
    <property type="evidence" value="ECO:0007669"/>
    <property type="project" value="InterPro"/>
</dbReference>
<dbReference type="Gene3D" id="2.40.30.10">
    <property type="entry name" value="Translation factors"/>
    <property type="match status" value="1"/>
</dbReference>
<dbReference type="SUPFAM" id="SSF63380">
    <property type="entry name" value="Riboflavin synthase domain-like"/>
    <property type="match status" value="1"/>
</dbReference>
<dbReference type="SUPFAM" id="SSF52343">
    <property type="entry name" value="Ferredoxin reductase-like, C-terminal NADP-linked domain"/>
    <property type="match status" value="1"/>
</dbReference>
<dbReference type="GO" id="GO:0046872">
    <property type="term" value="F:metal ion binding"/>
    <property type="evidence" value="ECO:0007669"/>
    <property type="project" value="UniProtKB-KW"/>
</dbReference>
<dbReference type="Pfam" id="PF00111">
    <property type="entry name" value="Fer2"/>
    <property type="match status" value="1"/>
</dbReference>
<keyword evidence="3" id="KW-0408">Iron</keyword>
<dbReference type="Pfam" id="PF00355">
    <property type="entry name" value="Rieske"/>
    <property type="match status" value="1"/>
</dbReference>
<dbReference type="GO" id="GO:0051537">
    <property type="term" value="F:2 iron, 2 sulfur cluster binding"/>
    <property type="evidence" value="ECO:0007669"/>
    <property type="project" value="UniProtKB-KW"/>
</dbReference>
<name>A0A2J0YYC8_RHIML</name>
<dbReference type="CDD" id="cd06185">
    <property type="entry name" value="PDR_like"/>
    <property type="match status" value="1"/>
</dbReference>
<dbReference type="EMBL" id="NJGD01000010">
    <property type="protein sequence ID" value="PJR13285.1"/>
    <property type="molecule type" value="Genomic_DNA"/>
</dbReference>
<dbReference type="CDD" id="cd03469">
    <property type="entry name" value="Rieske_RO_Alpha_N"/>
    <property type="match status" value="1"/>
</dbReference>